<comment type="function">
    <text evidence="11 13">F(1)F(0) ATP synthase produces ATP from ADP in the presence of a proton or sodium gradient. F-type ATPases consist of two structural domains, F(1) containing the extramembraneous catalytic core and F(0) containing the membrane proton channel, linked together by a central stalk and a peripheral stalk. During catalysis, ATP synthesis in the catalytic domain of F(1) is coupled via a rotary mechanism of the central stalk subunits to proton translocation.</text>
</comment>
<feature type="transmembrane region" description="Helical" evidence="13">
    <location>
        <begin position="7"/>
        <end position="27"/>
    </location>
</feature>
<evidence type="ECO:0000256" key="8">
    <source>
        <dbReference type="ARBA" id="ARBA00023065"/>
    </source>
</evidence>
<keyword evidence="10 13" id="KW-0066">ATP synthesis</keyword>
<dbReference type="NCBIfam" id="NF009992">
    <property type="entry name" value="PRK13461.1"/>
    <property type="match status" value="1"/>
</dbReference>
<dbReference type="Proteomes" id="UP000191448">
    <property type="component" value="Unassembled WGS sequence"/>
</dbReference>
<comment type="similarity">
    <text evidence="1 13 14">Belongs to the ATPase B chain family.</text>
</comment>
<feature type="coiled-coil region" evidence="15">
    <location>
        <begin position="48"/>
        <end position="82"/>
    </location>
</feature>
<accession>A0A1V4SUS9</accession>
<dbReference type="GO" id="GO:0046933">
    <property type="term" value="F:proton-transporting ATP synthase activity, rotational mechanism"/>
    <property type="evidence" value="ECO:0007669"/>
    <property type="project" value="UniProtKB-UniRule"/>
</dbReference>
<proteinExistence type="inferred from homology"/>
<dbReference type="PANTHER" id="PTHR33445:SF1">
    <property type="entry name" value="ATP SYNTHASE SUBUNIT B"/>
    <property type="match status" value="1"/>
</dbReference>
<dbReference type="InterPro" id="IPR005864">
    <property type="entry name" value="ATP_synth_F0_bsu_bac"/>
</dbReference>
<dbReference type="NCBIfam" id="TIGR01144">
    <property type="entry name" value="ATP_synt_b"/>
    <property type="match status" value="1"/>
</dbReference>
<keyword evidence="4 13" id="KW-0138">CF(0)</keyword>
<keyword evidence="3 13" id="KW-1003">Cell membrane</keyword>
<dbReference type="EMBL" id="LTAY01000054">
    <property type="protein sequence ID" value="OPX47205.1"/>
    <property type="molecule type" value="Genomic_DNA"/>
</dbReference>
<dbReference type="SUPFAM" id="SSF81573">
    <property type="entry name" value="F1F0 ATP synthase subunit B, membrane domain"/>
    <property type="match status" value="1"/>
</dbReference>
<evidence type="ECO:0000256" key="7">
    <source>
        <dbReference type="ARBA" id="ARBA00022989"/>
    </source>
</evidence>
<dbReference type="AlphaFoldDB" id="A0A1V4SUS9"/>
<evidence type="ECO:0000256" key="11">
    <source>
        <dbReference type="ARBA" id="ARBA00025198"/>
    </source>
</evidence>
<dbReference type="CDD" id="cd06503">
    <property type="entry name" value="ATP-synt_Fo_b"/>
    <property type="match status" value="1"/>
</dbReference>
<comment type="subcellular location">
    <subcellularLocation>
        <location evidence="13">Cell membrane</location>
        <topology evidence="13">Single-pass membrane protein</topology>
    </subcellularLocation>
    <subcellularLocation>
        <location evidence="12">Endomembrane system</location>
        <topology evidence="12">Single-pass membrane protein</topology>
    </subcellularLocation>
</comment>
<dbReference type="GO" id="GO:0005886">
    <property type="term" value="C:plasma membrane"/>
    <property type="evidence" value="ECO:0007669"/>
    <property type="project" value="UniProtKB-SubCell"/>
</dbReference>
<dbReference type="HAMAP" id="MF_01398">
    <property type="entry name" value="ATP_synth_b_bprime"/>
    <property type="match status" value="1"/>
</dbReference>
<dbReference type="GO" id="GO:0045259">
    <property type="term" value="C:proton-transporting ATP synthase complex"/>
    <property type="evidence" value="ECO:0007669"/>
    <property type="project" value="UniProtKB-KW"/>
</dbReference>
<dbReference type="RefSeq" id="WP_002599451.1">
    <property type="nucleotide sequence ID" value="NZ_LTAY01000054.1"/>
</dbReference>
<dbReference type="GO" id="GO:0046961">
    <property type="term" value="F:proton-transporting ATPase activity, rotational mechanism"/>
    <property type="evidence" value="ECO:0007669"/>
    <property type="project" value="TreeGrafter"/>
</dbReference>
<evidence type="ECO:0000313" key="16">
    <source>
        <dbReference type="EMBL" id="OPX47205.1"/>
    </source>
</evidence>
<name>A0A1V4SUS9_9CLOT</name>
<dbReference type="InterPro" id="IPR050059">
    <property type="entry name" value="ATP_synthase_B_chain"/>
</dbReference>
<dbReference type="Pfam" id="PF00430">
    <property type="entry name" value="ATP-synt_B"/>
    <property type="match status" value="1"/>
</dbReference>
<evidence type="ECO:0000256" key="15">
    <source>
        <dbReference type="SAM" id="Coils"/>
    </source>
</evidence>
<sequence length="158" mass="18368">MHIEISQVCMTIINFIILLLILRHFFWDKFKATIDERQKGILNKITSADNKVKEAEELRFKNEELLKAANEEGKKITEARKKQAEKIYNEIVEGARAESESIRNKASLEIVREREKAEFEIKEQVISLAIAVSKKALNESLNEEEHRKLINSFIDEVV</sequence>
<gene>
    <name evidence="16" type="primary">atpF_2</name>
    <name evidence="13" type="synonym">atpF</name>
    <name evidence="16" type="ORF">CLTHE_21190</name>
</gene>
<keyword evidence="9 13" id="KW-0472">Membrane</keyword>
<reference evidence="16 17" key="1">
    <citation type="submission" date="2016-02" db="EMBL/GenBank/DDBJ databases">
        <title>Genome sequence of Clostridium thermobutyricum DSM 4928.</title>
        <authorList>
            <person name="Poehlein A."/>
            <person name="Daniel R."/>
        </authorList>
    </citation>
    <scope>NUCLEOTIDE SEQUENCE [LARGE SCALE GENOMIC DNA]</scope>
    <source>
        <strain evidence="16 17">DSM 4928</strain>
    </source>
</reference>
<evidence type="ECO:0000256" key="1">
    <source>
        <dbReference type="ARBA" id="ARBA00005513"/>
    </source>
</evidence>
<protein>
    <recommendedName>
        <fullName evidence="13">ATP synthase subunit b</fullName>
    </recommendedName>
    <alternativeName>
        <fullName evidence="13">ATP synthase F(0) sector subunit b</fullName>
    </alternativeName>
    <alternativeName>
        <fullName evidence="13">ATPase subunit I</fullName>
    </alternativeName>
    <alternativeName>
        <fullName evidence="13">F-type ATPase subunit b</fullName>
        <shortName evidence="13">F-ATPase subunit b</shortName>
    </alternativeName>
</protein>
<evidence type="ECO:0000256" key="10">
    <source>
        <dbReference type="ARBA" id="ARBA00023310"/>
    </source>
</evidence>
<dbReference type="GO" id="GO:0012505">
    <property type="term" value="C:endomembrane system"/>
    <property type="evidence" value="ECO:0007669"/>
    <property type="project" value="UniProtKB-SubCell"/>
</dbReference>
<dbReference type="PANTHER" id="PTHR33445">
    <property type="entry name" value="ATP SYNTHASE SUBUNIT B', CHLOROPLASTIC"/>
    <property type="match status" value="1"/>
</dbReference>
<dbReference type="InterPro" id="IPR002146">
    <property type="entry name" value="ATP_synth_b/b'su_bac/chlpt"/>
</dbReference>
<keyword evidence="2 13" id="KW-0813">Transport</keyword>
<dbReference type="OrthoDB" id="9795863at2"/>
<evidence type="ECO:0000256" key="5">
    <source>
        <dbReference type="ARBA" id="ARBA00022692"/>
    </source>
</evidence>
<keyword evidence="6 13" id="KW-0375">Hydrogen ion transport</keyword>
<dbReference type="InterPro" id="IPR028987">
    <property type="entry name" value="ATP_synth_B-like_membr_sf"/>
</dbReference>
<evidence type="ECO:0000313" key="17">
    <source>
        <dbReference type="Proteomes" id="UP000191448"/>
    </source>
</evidence>
<keyword evidence="15" id="KW-0175">Coiled coil</keyword>
<evidence type="ECO:0000256" key="12">
    <source>
        <dbReference type="ARBA" id="ARBA00037847"/>
    </source>
</evidence>
<comment type="function">
    <text evidence="13">Component of the F(0) channel, it forms part of the peripheral stalk, linking F(1) to F(0).</text>
</comment>
<keyword evidence="7 13" id="KW-1133">Transmembrane helix</keyword>
<evidence type="ECO:0000256" key="6">
    <source>
        <dbReference type="ARBA" id="ARBA00022781"/>
    </source>
</evidence>
<evidence type="ECO:0000256" key="13">
    <source>
        <dbReference type="HAMAP-Rule" id="MF_01398"/>
    </source>
</evidence>
<keyword evidence="5 13" id="KW-0812">Transmembrane</keyword>
<keyword evidence="8 13" id="KW-0406">Ion transport</keyword>
<organism evidence="16 17">
    <name type="scientific">Clostridium thermobutyricum DSM 4928</name>
    <dbReference type="NCBI Taxonomy" id="1121339"/>
    <lineage>
        <taxon>Bacteria</taxon>
        <taxon>Bacillati</taxon>
        <taxon>Bacillota</taxon>
        <taxon>Clostridia</taxon>
        <taxon>Eubacteriales</taxon>
        <taxon>Clostridiaceae</taxon>
        <taxon>Clostridium</taxon>
    </lineage>
</organism>
<evidence type="ECO:0000256" key="3">
    <source>
        <dbReference type="ARBA" id="ARBA00022475"/>
    </source>
</evidence>
<evidence type="ECO:0000256" key="4">
    <source>
        <dbReference type="ARBA" id="ARBA00022547"/>
    </source>
</evidence>
<comment type="caution">
    <text evidence="16">The sequence shown here is derived from an EMBL/GenBank/DDBJ whole genome shotgun (WGS) entry which is preliminary data.</text>
</comment>
<comment type="subunit">
    <text evidence="13">F-type ATPases have 2 components, F(1) - the catalytic core - and F(0) - the membrane proton channel. F(1) has five subunits: alpha(3), beta(3), gamma(1), delta(1), epsilon(1). F(0) has three main subunits: a(1), b(2) and c(10-14). The alpha and beta chains form an alternating ring which encloses part of the gamma chain. F(1) is attached to F(0) by a central stalk formed by the gamma and epsilon chains, while a peripheral stalk is formed by the delta and b chains.</text>
</comment>
<evidence type="ECO:0000256" key="9">
    <source>
        <dbReference type="ARBA" id="ARBA00023136"/>
    </source>
</evidence>
<evidence type="ECO:0000256" key="2">
    <source>
        <dbReference type="ARBA" id="ARBA00022448"/>
    </source>
</evidence>
<evidence type="ECO:0000256" key="14">
    <source>
        <dbReference type="RuleBase" id="RU003848"/>
    </source>
</evidence>